<dbReference type="Pfam" id="PF04014">
    <property type="entry name" value="MazE_antitoxin"/>
    <property type="match status" value="1"/>
</dbReference>
<keyword evidence="1" id="KW-0238">DNA-binding</keyword>
<proteinExistence type="predicted"/>
<dbReference type="EMBL" id="MGHH01000007">
    <property type="protein sequence ID" value="OGM64730.1"/>
    <property type="molecule type" value="Genomic_DNA"/>
</dbReference>
<evidence type="ECO:0000313" key="4">
    <source>
        <dbReference type="Proteomes" id="UP000176725"/>
    </source>
</evidence>
<dbReference type="GO" id="GO:0003677">
    <property type="term" value="F:DNA binding"/>
    <property type="evidence" value="ECO:0007669"/>
    <property type="project" value="UniProtKB-UniRule"/>
</dbReference>
<organism evidence="3 4">
    <name type="scientific">Candidatus Woesebacteria bacterium RIFCSPLOWO2_01_FULL_39_25</name>
    <dbReference type="NCBI Taxonomy" id="1802521"/>
    <lineage>
        <taxon>Bacteria</taxon>
        <taxon>Candidatus Woeseibacteriota</taxon>
    </lineage>
</organism>
<comment type="caution">
    <text evidence="3">The sequence shown here is derived from an EMBL/GenBank/DDBJ whole genome shotgun (WGS) entry which is preliminary data.</text>
</comment>
<name>A0A1F8BL92_9BACT</name>
<protein>
    <recommendedName>
        <fullName evidence="2">SpoVT-AbrB domain-containing protein</fullName>
    </recommendedName>
</protein>
<gene>
    <name evidence="3" type="ORF">A2893_03685</name>
</gene>
<dbReference type="InterPro" id="IPR007159">
    <property type="entry name" value="SpoVT-AbrB_dom"/>
</dbReference>
<evidence type="ECO:0000313" key="3">
    <source>
        <dbReference type="EMBL" id="OGM64730.1"/>
    </source>
</evidence>
<dbReference type="PROSITE" id="PS51740">
    <property type="entry name" value="SPOVT_ABRB"/>
    <property type="match status" value="1"/>
</dbReference>
<reference evidence="3 4" key="1">
    <citation type="journal article" date="2016" name="Nat. Commun.">
        <title>Thousands of microbial genomes shed light on interconnected biogeochemical processes in an aquifer system.</title>
        <authorList>
            <person name="Anantharaman K."/>
            <person name="Brown C.T."/>
            <person name="Hug L.A."/>
            <person name="Sharon I."/>
            <person name="Castelle C.J."/>
            <person name="Probst A.J."/>
            <person name="Thomas B.C."/>
            <person name="Singh A."/>
            <person name="Wilkins M.J."/>
            <person name="Karaoz U."/>
            <person name="Brodie E.L."/>
            <person name="Williams K.H."/>
            <person name="Hubbard S.S."/>
            <person name="Banfield J.F."/>
        </authorList>
    </citation>
    <scope>NUCLEOTIDE SEQUENCE [LARGE SCALE GENOMIC DNA]</scope>
</reference>
<accession>A0A1F8BL92</accession>
<dbReference type="SMART" id="SM00966">
    <property type="entry name" value="SpoVT_AbrB"/>
    <property type="match status" value="1"/>
</dbReference>
<dbReference type="STRING" id="1802521.A2893_03685"/>
<feature type="domain" description="SpoVT-AbrB" evidence="2">
    <location>
        <begin position="7"/>
        <end position="52"/>
    </location>
</feature>
<dbReference type="Proteomes" id="UP000176725">
    <property type="component" value="Unassembled WGS sequence"/>
</dbReference>
<sequence length="85" mass="9845">MKNVISEEIIKIQPRGSLTIPKKLREDVGIRKNTLVRIIKEKGRLIIEPVRTLPYPARSYTDKEIDEFLELDAKETKELKSKGIL</sequence>
<dbReference type="InterPro" id="IPR037914">
    <property type="entry name" value="SpoVT-AbrB_sf"/>
</dbReference>
<evidence type="ECO:0000256" key="1">
    <source>
        <dbReference type="PROSITE-ProRule" id="PRU01076"/>
    </source>
</evidence>
<dbReference type="SUPFAM" id="SSF89447">
    <property type="entry name" value="AbrB/MazE/MraZ-like"/>
    <property type="match status" value="1"/>
</dbReference>
<dbReference type="Gene3D" id="2.10.260.10">
    <property type="match status" value="1"/>
</dbReference>
<dbReference type="AlphaFoldDB" id="A0A1F8BL92"/>
<evidence type="ECO:0000259" key="2">
    <source>
        <dbReference type="PROSITE" id="PS51740"/>
    </source>
</evidence>